<dbReference type="NCBIfam" id="TIGR02607">
    <property type="entry name" value="antidote_HigA"/>
    <property type="match status" value="1"/>
</dbReference>
<dbReference type="PANTHER" id="PTHR36924">
    <property type="entry name" value="ANTITOXIN HIGA-1"/>
    <property type="match status" value="1"/>
</dbReference>
<dbReference type="InterPro" id="IPR013430">
    <property type="entry name" value="Toxin_antidote_HigA"/>
</dbReference>
<keyword evidence="1" id="KW-0238">DNA-binding</keyword>
<comment type="caution">
    <text evidence="2">The sequence shown here is derived from an EMBL/GenBank/DDBJ whole genome shotgun (WGS) entry which is preliminary data.</text>
</comment>
<evidence type="ECO:0000256" key="1">
    <source>
        <dbReference type="ARBA" id="ARBA00023125"/>
    </source>
</evidence>
<dbReference type="RefSeq" id="WP_224315660.1">
    <property type="nucleotide sequence ID" value="NZ_JAIRBM010000024.1"/>
</dbReference>
<dbReference type="EMBL" id="JAIRBM010000024">
    <property type="protein sequence ID" value="MBZ6078907.1"/>
    <property type="molecule type" value="Genomic_DNA"/>
</dbReference>
<keyword evidence="3" id="KW-1185">Reference proteome</keyword>
<evidence type="ECO:0000313" key="2">
    <source>
        <dbReference type="EMBL" id="MBZ6078907.1"/>
    </source>
</evidence>
<sequence>MVSKLPGPSPVSYIPSHAELVEYINGRRDGSDGAPIAGTLYTVLPLHPGRILKGIIEDSGLSIARVAHICRIRRATLEQIILERKPITANVALRLSRFLPQTAPVFWMNVQISYDLAVARTSSATESDLDRIVPFCRSRPPHELRSKIEAVAREEA</sequence>
<dbReference type="PANTHER" id="PTHR36924:SF1">
    <property type="entry name" value="ANTITOXIN HIGA-1"/>
    <property type="match status" value="1"/>
</dbReference>
<dbReference type="Proteomes" id="UP000704176">
    <property type="component" value="Unassembled WGS sequence"/>
</dbReference>
<gene>
    <name evidence="2" type="ORF">K9B37_21860</name>
</gene>
<dbReference type="Gene3D" id="1.10.260.40">
    <property type="entry name" value="lambda repressor-like DNA-binding domains"/>
    <property type="match status" value="1"/>
</dbReference>
<dbReference type="InterPro" id="IPR010982">
    <property type="entry name" value="Lambda_DNA-bd_dom_sf"/>
</dbReference>
<reference evidence="2 3" key="1">
    <citation type="submission" date="2021-09" db="EMBL/GenBank/DDBJ databases">
        <title>The complete genome sequence of a new microorganism.</title>
        <authorList>
            <person name="Zi Z."/>
        </authorList>
    </citation>
    <scope>NUCLEOTIDE SEQUENCE [LARGE SCALE GENOMIC DNA]</scope>
    <source>
        <strain evidence="2 3">WGZ8</strain>
    </source>
</reference>
<name>A0ABS7VVB1_9HYPH</name>
<evidence type="ECO:0000313" key="3">
    <source>
        <dbReference type="Proteomes" id="UP000704176"/>
    </source>
</evidence>
<proteinExistence type="predicted"/>
<protein>
    <submittedName>
        <fullName evidence="2">HigA family addiction module antidote protein</fullName>
    </submittedName>
</protein>
<dbReference type="SUPFAM" id="SSF47413">
    <property type="entry name" value="lambda repressor-like DNA-binding domains"/>
    <property type="match status" value="1"/>
</dbReference>
<accession>A0ABS7VVB1</accession>
<organism evidence="2 3">
    <name type="scientific">Microvirga puerhi</name>
    <dbReference type="NCBI Taxonomy" id="2876078"/>
    <lineage>
        <taxon>Bacteria</taxon>
        <taxon>Pseudomonadati</taxon>
        <taxon>Pseudomonadota</taxon>
        <taxon>Alphaproteobacteria</taxon>
        <taxon>Hyphomicrobiales</taxon>
        <taxon>Methylobacteriaceae</taxon>
        <taxon>Microvirga</taxon>
    </lineage>
</organism>